<dbReference type="AlphaFoldDB" id="A0A9N9DN52"/>
<dbReference type="SUPFAM" id="SSF81383">
    <property type="entry name" value="F-box domain"/>
    <property type="match status" value="1"/>
</dbReference>
<name>A0A9N9DN52_9GLOM</name>
<sequence>MSKLPFECLQTIFHELDEKALYSSILVNRTWCQIAIPLLWSSPFHFLHKSDNNYSMAIYSTSFSSNSSTILIQTYLRCFPEAIQASLIENGLMLPPSIIQSLPPLFPYDKYIRSISYSKMYHVISEWFESEIDDLEDIDEREGLEYLVTEKLIRLFISSSLSITDLSLTDEDGIPSLPPISLFPNAENSLSKLVKFTCIGDYQYNMKDLFISLTGISRNIKEIIIGGLSTSIEIKLFGKLIKSQRALKSIEILGNGPIDLQMISLDILQPLKTQQYSLENIRFMNCDFEECATLYPITFLPMLKSIEFEKCRNLALQDLTSLDMKKLPKLQIFKTRESYIPPYTLEAIICNSHESLRVAELSRKLSQDESRILLSRIPSRCTRLEVLDIRIYQEDIGSFLNLLKYCENLRELTVFGDVYAEELLPLIALNLRSKHLQKLCFIGRWVFSKTSMNTFLQGFKSKEKFRELQVSQGQVGSEITNQERIIICKPPKILKFQSNDVINNDHLDVIVDWVFSEKSIKNGKCDLEKLELVWCQKLSHDILQRTKCLYGLVVEIKNY</sequence>
<dbReference type="PROSITE" id="PS50181">
    <property type="entry name" value="FBOX"/>
    <property type="match status" value="1"/>
</dbReference>
<reference evidence="2" key="1">
    <citation type="submission" date="2021-06" db="EMBL/GenBank/DDBJ databases">
        <authorList>
            <person name="Kallberg Y."/>
            <person name="Tangrot J."/>
            <person name="Rosling A."/>
        </authorList>
    </citation>
    <scope>NUCLEOTIDE SEQUENCE</scope>
    <source>
        <strain evidence="2">UK204</strain>
    </source>
</reference>
<dbReference type="SUPFAM" id="SSF52047">
    <property type="entry name" value="RNI-like"/>
    <property type="match status" value="1"/>
</dbReference>
<keyword evidence="3" id="KW-1185">Reference proteome</keyword>
<organism evidence="2 3">
    <name type="scientific">Funneliformis caledonium</name>
    <dbReference type="NCBI Taxonomy" id="1117310"/>
    <lineage>
        <taxon>Eukaryota</taxon>
        <taxon>Fungi</taxon>
        <taxon>Fungi incertae sedis</taxon>
        <taxon>Mucoromycota</taxon>
        <taxon>Glomeromycotina</taxon>
        <taxon>Glomeromycetes</taxon>
        <taxon>Glomerales</taxon>
        <taxon>Glomeraceae</taxon>
        <taxon>Funneliformis</taxon>
    </lineage>
</organism>
<evidence type="ECO:0000259" key="1">
    <source>
        <dbReference type="PROSITE" id="PS50181"/>
    </source>
</evidence>
<dbReference type="InterPro" id="IPR032675">
    <property type="entry name" value="LRR_dom_sf"/>
</dbReference>
<evidence type="ECO:0000313" key="2">
    <source>
        <dbReference type="EMBL" id="CAG8641034.1"/>
    </source>
</evidence>
<gene>
    <name evidence="2" type="ORF">FCALED_LOCUS10567</name>
</gene>
<dbReference type="EMBL" id="CAJVPQ010003947">
    <property type="protein sequence ID" value="CAG8641034.1"/>
    <property type="molecule type" value="Genomic_DNA"/>
</dbReference>
<protein>
    <submittedName>
        <fullName evidence="2">10872_t:CDS:1</fullName>
    </submittedName>
</protein>
<dbReference type="InterPro" id="IPR001810">
    <property type="entry name" value="F-box_dom"/>
</dbReference>
<comment type="caution">
    <text evidence="2">The sequence shown here is derived from an EMBL/GenBank/DDBJ whole genome shotgun (WGS) entry which is preliminary data.</text>
</comment>
<evidence type="ECO:0000313" key="3">
    <source>
        <dbReference type="Proteomes" id="UP000789570"/>
    </source>
</evidence>
<dbReference type="Pfam" id="PF12937">
    <property type="entry name" value="F-box-like"/>
    <property type="match status" value="1"/>
</dbReference>
<dbReference type="Gene3D" id="3.80.10.10">
    <property type="entry name" value="Ribonuclease Inhibitor"/>
    <property type="match status" value="1"/>
</dbReference>
<dbReference type="Proteomes" id="UP000789570">
    <property type="component" value="Unassembled WGS sequence"/>
</dbReference>
<accession>A0A9N9DN52</accession>
<feature type="domain" description="F-box" evidence="1">
    <location>
        <begin position="1"/>
        <end position="43"/>
    </location>
</feature>
<dbReference type="OrthoDB" id="2349664at2759"/>
<proteinExistence type="predicted"/>
<dbReference type="InterPro" id="IPR036047">
    <property type="entry name" value="F-box-like_dom_sf"/>
</dbReference>